<dbReference type="AlphaFoldDB" id="A0A9E9LVP1"/>
<dbReference type="EMBL" id="CP098242">
    <property type="protein sequence ID" value="WAW09709.1"/>
    <property type="molecule type" value="Genomic_DNA"/>
</dbReference>
<dbReference type="KEGG" id="ovb:NB640_10835"/>
<reference evidence="1" key="1">
    <citation type="journal article" date="2022" name="Front. Microbiol.">
        <title>New perspectives on an old grouping: The genomic and phenotypic variability of Oxalobacter formigenes and the implications for calcium oxalate stone prevention.</title>
        <authorList>
            <person name="Chmiel J.A."/>
            <person name="Carr C."/>
            <person name="Stuivenberg G.A."/>
            <person name="Venema R."/>
            <person name="Chanyi R.M."/>
            <person name="Al K.F."/>
            <person name="Giguere D."/>
            <person name="Say H."/>
            <person name="Akouris P.P."/>
            <person name="Dominguez Romero S.A."/>
            <person name="Kwong A."/>
            <person name="Tai V."/>
            <person name="Koval S.F."/>
            <person name="Razvi H."/>
            <person name="Bjazevic J."/>
            <person name="Burton J.P."/>
        </authorList>
    </citation>
    <scope>NUCLEOTIDE SEQUENCE</scope>
    <source>
        <strain evidence="1">WoOx3</strain>
    </source>
</reference>
<proteinExistence type="predicted"/>
<protein>
    <submittedName>
        <fullName evidence="1">Uncharacterized protein</fullName>
    </submittedName>
</protein>
<dbReference type="RefSeq" id="WP_269308714.1">
    <property type="nucleotide sequence ID" value="NZ_CP098242.1"/>
</dbReference>
<name>A0A9E9LVP1_9BURK</name>
<evidence type="ECO:0000313" key="1">
    <source>
        <dbReference type="EMBL" id="WAW09709.1"/>
    </source>
</evidence>
<dbReference type="Proteomes" id="UP001156215">
    <property type="component" value="Chromosome"/>
</dbReference>
<gene>
    <name evidence="1" type="ORF">NB640_10835</name>
</gene>
<evidence type="ECO:0000313" key="2">
    <source>
        <dbReference type="Proteomes" id="UP001156215"/>
    </source>
</evidence>
<accession>A0A9E9LVP1</accession>
<organism evidence="1 2">
    <name type="scientific">Oxalobacter vibrioformis</name>
    <dbReference type="NCBI Taxonomy" id="933080"/>
    <lineage>
        <taxon>Bacteria</taxon>
        <taxon>Pseudomonadati</taxon>
        <taxon>Pseudomonadota</taxon>
        <taxon>Betaproteobacteria</taxon>
        <taxon>Burkholderiales</taxon>
        <taxon>Oxalobacteraceae</taxon>
        <taxon>Oxalobacter</taxon>
    </lineage>
</organism>
<sequence length="79" mass="9041">MALLSAGESEQDLIALGKWLGVIVLRSRDPMVVYRSRGLLLYAANSRSWDDYQKILMEAEKWHKANPLPKKKPNPAFEQ</sequence>
<keyword evidence="2" id="KW-1185">Reference proteome</keyword>